<feature type="chain" id="PRO_5018691142" evidence="1">
    <location>
        <begin position="19"/>
        <end position="253"/>
    </location>
</feature>
<proteinExistence type="predicted"/>
<feature type="signal peptide" evidence="1">
    <location>
        <begin position="1"/>
        <end position="18"/>
    </location>
</feature>
<evidence type="ECO:0000313" key="2">
    <source>
        <dbReference type="EMBL" id="RWW92086.1"/>
    </source>
</evidence>
<dbReference type="OrthoDB" id="9808753at2"/>
<organism evidence="2 3">
    <name type="scientific">Flavobacterium cerinum</name>
    <dbReference type="NCBI Taxonomy" id="2502784"/>
    <lineage>
        <taxon>Bacteria</taxon>
        <taxon>Pseudomonadati</taxon>
        <taxon>Bacteroidota</taxon>
        <taxon>Flavobacteriia</taxon>
        <taxon>Flavobacteriales</taxon>
        <taxon>Flavobacteriaceae</taxon>
        <taxon>Flavobacterium</taxon>
    </lineage>
</organism>
<evidence type="ECO:0000256" key="1">
    <source>
        <dbReference type="SAM" id="SignalP"/>
    </source>
</evidence>
<dbReference type="AlphaFoldDB" id="A0A3S3QU08"/>
<name>A0A3S3QU08_9FLAO</name>
<protein>
    <submittedName>
        <fullName evidence="2">Uncharacterized protein</fullName>
    </submittedName>
</protein>
<dbReference type="Proteomes" id="UP000287527">
    <property type="component" value="Unassembled WGS sequence"/>
</dbReference>
<sequence>MKKIILPALLLVGLFTNAQIVQGTMGIFTKSAVDGQTFANNSARVNASMVLTAGTLVNSLGTQERTLQFMDFPVSNMNATPTIWFCLNNRNDATRLRFYAGQNSISQFTLFDKAQVENFSVYDDANNNISLTMPKANSRVMIGTSSYTDGVDTYSLSVNGNVRADRVKVYTTWADYVFEKDYKLPTLEEVEQHIKEKGHLQDIPSAKDVEKNGIELGEMNKLLLQKIEELTLYTIELKKQIEQVKAEVKTLKE</sequence>
<keyword evidence="1" id="KW-0732">Signal</keyword>
<keyword evidence="3" id="KW-1185">Reference proteome</keyword>
<evidence type="ECO:0000313" key="3">
    <source>
        <dbReference type="Proteomes" id="UP000287527"/>
    </source>
</evidence>
<comment type="caution">
    <text evidence="2">The sequence shown here is derived from an EMBL/GenBank/DDBJ whole genome shotgun (WGS) entry which is preliminary data.</text>
</comment>
<dbReference type="EMBL" id="SBII01000014">
    <property type="protein sequence ID" value="RWW92086.1"/>
    <property type="molecule type" value="Genomic_DNA"/>
</dbReference>
<reference evidence="2 3" key="1">
    <citation type="submission" date="2019-01" db="EMBL/GenBank/DDBJ databases">
        <title>Flavobacterium sp. nov.,isolated from freshwater.</title>
        <authorList>
            <person name="Zhang R."/>
            <person name="Du Z.-J."/>
        </authorList>
    </citation>
    <scope>NUCLEOTIDE SEQUENCE [LARGE SCALE GENOMIC DNA]</scope>
    <source>
        <strain evidence="2 3">1E403</strain>
    </source>
</reference>
<dbReference type="RefSeq" id="WP_128391174.1">
    <property type="nucleotide sequence ID" value="NZ_SBII01000014.1"/>
</dbReference>
<accession>A0A3S3QU08</accession>
<gene>
    <name evidence="2" type="ORF">EPI11_16920</name>
</gene>